<protein>
    <recommendedName>
        <fullName evidence="4">Peptidase aspartic putative domain-containing protein</fullName>
    </recommendedName>
</protein>
<dbReference type="Proteomes" id="UP000030764">
    <property type="component" value="Unassembled WGS sequence"/>
</dbReference>
<dbReference type="InterPro" id="IPR005312">
    <property type="entry name" value="DUF1759"/>
</dbReference>
<dbReference type="EMBL" id="KL363282">
    <property type="protein sequence ID" value="KFD48887.1"/>
    <property type="molecule type" value="Genomic_DNA"/>
</dbReference>
<dbReference type="PANTHER" id="PTHR47331:SF1">
    <property type="entry name" value="GAG-LIKE PROTEIN"/>
    <property type="match status" value="1"/>
</dbReference>
<evidence type="ECO:0008006" key="4">
    <source>
        <dbReference type="Google" id="ProtNLM"/>
    </source>
</evidence>
<dbReference type="AlphaFoldDB" id="A0A085LV91"/>
<organism evidence="2 3">
    <name type="scientific">Trichuris suis</name>
    <name type="common">pig whipworm</name>
    <dbReference type="NCBI Taxonomy" id="68888"/>
    <lineage>
        <taxon>Eukaryota</taxon>
        <taxon>Metazoa</taxon>
        <taxon>Ecdysozoa</taxon>
        <taxon>Nematoda</taxon>
        <taxon>Enoplea</taxon>
        <taxon>Dorylaimia</taxon>
        <taxon>Trichinellida</taxon>
        <taxon>Trichuridae</taxon>
        <taxon>Trichuris</taxon>
    </lineage>
</organism>
<gene>
    <name evidence="2" type="ORF">M513_10250</name>
</gene>
<proteinExistence type="predicted"/>
<dbReference type="Pfam" id="PF03564">
    <property type="entry name" value="DUF1759"/>
    <property type="match status" value="1"/>
</dbReference>
<feature type="region of interest" description="Disordered" evidence="1">
    <location>
        <begin position="1"/>
        <end position="46"/>
    </location>
</feature>
<accession>A0A085LV91</accession>
<evidence type="ECO:0000256" key="1">
    <source>
        <dbReference type="SAM" id="MobiDB-lite"/>
    </source>
</evidence>
<keyword evidence="3" id="KW-1185">Reference proteome</keyword>
<sequence>MPSSRSSRASRRNTQSGVSVSSDVAEEDLGHYSPPRSPVDVSVPASADECVTNPGLDAVASRLTSQISTLLSSFCDRLMDRLATLQVNAAQDTMAVLSTPSGDLQTVAAHTVKTSSPLSSVSLHDGVFQSEKGEPKPKQSMPSQNDEAEEHERSVKQTGSRVTADGWISGLASPQATLLPATPSWLREIAPAVNIEPFDGDPLQWDMFISSFKSLVHNIVGSDAQRLAILRQLLVPSLGSALACSLSSPETYALALNDLRRLYGNTSAVITACLRKLSKIEPMKPRSDADAERFYLELHGILNILRARDRLVEVKSAITLQAVVSKLTGHLRLGPEAVRHSSTRGTLEDLDLWLEHMVLTNRTVEPVDLPNRTRSPQETVSRSNRHRLNVGTVTDNSVECVLCHDGHLLSVCPEFVNSTPNRGAEIAKNFRRCFACLDGAHNARRCPKRTRYDVTHCNQRHHRLLHGSQRVYPPSLAVDVQVVAEHSTVQTANIGANTVDHVSICLSVVPVYLAAGSRSISTVAFLDPDSQGTLISNEMASRLGLARKPSNVHLSTFHGRDPLLSASSVDFAIRGRNGQQQFDIRGALVEPSINLSCRTVNWNRERDKWPHLKDLPLTDVNYGKVSVLIGADNFEVMQQLALRKPSRKGEPFGMLTPLGWTVVGRLSQPFRHRRPSTERMINELLSEFEIYERFWNTESFGTQPVQRCRDIELSKIAWPSSLEFVQGRYAVGLLWKSDDVTLPNNCSMAKSRFESLRKRLVNDPVLYDLYREAMSCLSRSGIIRLVMPYEADSPVGRVWYLPHHPVRHPSKPGKVRIVFDASAKFDGLSLNDHLEKGSDLVK</sequence>
<evidence type="ECO:0000313" key="3">
    <source>
        <dbReference type="Proteomes" id="UP000030764"/>
    </source>
</evidence>
<feature type="region of interest" description="Disordered" evidence="1">
    <location>
        <begin position="128"/>
        <end position="159"/>
    </location>
</feature>
<evidence type="ECO:0000313" key="2">
    <source>
        <dbReference type="EMBL" id="KFD48887.1"/>
    </source>
</evidence>
<reference evidence="2 3" key="1">
    <citation type="journal article" date="2014" name="Nat. Genet.">
        <title>Genome and transcriptome of the porcine whipworm Trichuris suis.</title>
        <authorList>
            <person name="Jex A.R."/>
            <person name="Nejsum P."/>
            <person name="Schwarz E.M."/>
            <person name="Hu L."/>
            <person name="Young N.D."/>
            <person name="Hall R.S."/>
            <person name="Korhonen P.K."/>
            <person name="Liao S."/>
            <person name="Thamsborg S."/>
            <person name="Xia J."/>
            <person name="Xu P."/>
            <person name="Wang S."/>
            <person name="Scheerlinck J.P."/>
            <person name="Hofmann A."/>
            <person name="Sternberg P.W."/>
            <person name="Wang J."/>
            <person name="Gasser R.B."/>
        </authorList>
    </citation>
    <scope>NUCLEOTIDE SEQUENCE [LARGE SCALE GENOMIC DNA]</scope>
    <source>
        <strain evidence="2">DCEP-RM93M</strain>
    </source>
</reference>
<dbReference type="PANTHER" id="PTHR47331">
    <property type="entry name" value="PHD-TYPE DOMAIN-CONTAINING PROTEIN"/>
    <property type="match status" value="1"/>
</dbReference>
<name>A0A085LV91_9BILA</name>
<feature type="compositionally biased region" description="Polar residues" evidence="1">
    <location>
        <begin position="13"/>
        <end position="22"/>
    </location>
</feature>